<evidence type="ECO:0000313" key="2">
    <source>
        <dbReference type="EMBL" id="QDR82166.1"/>
    </source>
</evidence>
<dbReference type="Proteomes" id="UP000320776">
    <property type="component" value="Chromosome"/>
</dbReference>
<dbReference type="EMBL" id="CP036259">
    <property type="protein sequence ID" value="QDR82166.1"/>
    <property type="molecule type" value="Genomic_DNA"/>
</dbReference>
<sequence>MARAARVKSESGIYHIMIIGINKQFIVADEEDHQKFLAVLKECKTVSQYKIYAYCLLGNHIHLLLKTDKEGLEKIFKRIGARYVYYYNWKYKRSGPLFQDRFRSEPVDNDSYILTVLRYIHNHPVAAGLVKSPGQYPWSSYHEYLGRASLVDAEYISGIMNREEFAHFHQQQEPATVLDISAEHLRLTDEEAKIILSEVSGVVDTSAFMGLDAAKRKASLRELRKRGLSIRQISRLTGVSKALVEKK</sequence>
<organism evidence="2 3">
    <name type="scientific">Sporomusa termitida</name>
    <dbReference type="NCBI Taxonomy" id="2377"/>
    <lineage>
        <taxon>Bacteria</taxon>
        <taxon>Bacillati</taxon>
        <taxon>Bacillota</taxon>
        <taxon>Negativicutes</taxon>
        <taxon>Selenomonadales</taxon>
        <taxon>Sporomusaceae</taxon>
        <taxon>Sporomusa</taxon>
    </lineage>
</organism>
<dbReference type="InterPro" id="IPR036515">
    <property type="entry name" value="Transposase_17_sf"/>
</dbReference>
<dbReference type="SMART" id="SM01321">
    <property type="entry name" value="Y1_Tnp"/>
    <property type="match status" value="1"/>
</dbReference>
<dbReference type="SUPFAM" id="SSF143422">
    <property type="entry name" value="Transposase IS200-like"/>
    <property type="match status" value="1"/>
</dbReference>
<dbReference type="GO" id="GO:0006313">
    <property type="term" value="P:DNA transposition"/>
    <property type="evidence" value="ECO:0007669"/>
    <property type="project" value="InterPro"/>
</dbReference>
<evidence type="ECO:0000313" key="3">
    <source>
        <dbReference type="Proteomes" id="UP000320776"/>
    </source>
</evidence>
<keyword evidence="3" id="KW-1185">Reference proteome</keyword>
<dbReference type="RefSeq" id="WP_144351584.1">
    <property type="nucleotide sequence ID" value="NZ_CP036259.1"/>
</dbReference>
<dbReference type="GO" id="GO:0003677">
    <property type="term" value="F:DNA binding"/>
    <property type="evidence" value="ECO:0007669"/>
    <property type="project" value="InterPro"/>
</dbReference>
<evidence type="ECO:0000259" key="1">
    <source>
        <dbReference type="SMART" id="SM01321"/>
    </source>
</evidence>
<dbReference type="OrthoDB" id="9788881at2"/>
<name>A0A517DY49_9FIRM</name>
<feature type="domain" description="Transposase IS200-like" evidence="1">
    <location>
        <begin position="9"/>
        <end position="123"/>
    </location>
</feature>
<dbReference type="PANTHER" id="PTHR34322">
    <property type="entry name" value="TRANSPOSASE, Y1_TNP DOMAIN-CONTAINING"/>
    <property type="match status" value="1"/>
</dbReference>
<proteinExistence type="predicted"/>
<dbReference type="AlphaFoldDB" id="A0A517DY49"/>
<dbReference type="Pfam" id="PF01797">
    <property type="entry name" value="Y1_Tnp"/>
    <property type="match status" value="1"/>
</dbReference>
<dbReference type="Gene3D" id="3.30.70.1290">
    <property type="entry name" value="Transposase IS200-like"/>
    <property type="match status" value="1"/>
</dbReference>
<reference evidence="2 3" key="1">
    <citation type="submission" date="2019-02" db="EMBL/GenBank/DDBJ databases">
        <title>Closed genome of Sporomusa termitida DSM 4440.</title>
        <authorList>
            <person name="Poehlein A."/>
            <person name="Daniel R."/>
        </authorList>
    </citation>
    <scope>NUCLEOTIDE SEQUENCE [LARGE SCALE GENOMIC DNA]</scope>
    <source>
        <strain evidence="2 3">DSM 4440</strain>
    </source>
</reference>
<dbReference type="InterPro" id="IPR002686">
    <property type="entry name" value="Transposase_17"/>
</dbReference>
<dbReference type="GO" id="GO:0004803">
    <property type="term" value="F:transposase activity"/>
    <property type="evidence" value="ECO:0007669"/>
    <property type="project" value="InterPro"/>
</dbReference>
<protein>
    <submittedName>
        <fullName evidence="2">Transposase IS200 like protein</fullName>
    </submittedName>
</protein>
<dbReference type="KEGG" id="sted:SPTER_35870"/>
<accession>A0A517DY49</accession>
<gene>
    <name evidence="2" type="ORF">SPTER_35870</name>
</gene>
<dbReference type="PANTHER" id="PTHR34322:SF2">
    <property type="entry name" value="TRANSPOSASE IS200-LIKE DOMAIN-CONTAINING PROTEIN"/>
    <property type="match status" value="1"/>
</dbReference>